<dbReference type="Gene3D" id="3.80.10.10">
    <property type="entry name" value="Ribonuclease Inhibitor"/>
    <property type="match status" value="1"/>
</dbReference>
<feature type="compositionally biased region" description="Low complexity" evidence="2">
    <location>
        <begin position="485"/>
        <end position="498"/>
    </location>
</feature>
<dbReference type="OrthoDB" id="424237at2759"/>
<accession>A0A812WUM0</accession>
<evidence type="ECO:0000313" key="3">
    <source>
        <dbReference type="EMBL" id="CAE7704349.1"/>
    </source>
</evidence>
<feature type="region of interest" description="Disordered" evidence="2">
    <location>
        <begin position="472"/>
        <end position="534"/>
    </location>
</feature>
<dbReference type="AlphaFoldDB" id="A0A812WUM0"/>
<dbReference type="InterPro" id="IPR032675">
    <property type="entry name" value="LRR_dom_sf"/>
</dbReference>
<dbReference type="SUPFAM" id="SSF52047">
    <property type="entry name" value="RNI-like"/>
    <property type="match status" value="1"/>
</dbReference>
<keyword evidence="4" id="KW-1185">Reference proteome</keyword>
<evidence type="ECO:0000256" key="1">
    <source>
        <dbReference type="SAM" id="Coils"/>
    </source>
</evidence>
<feature type="region of interest" description="Disordered" evidence="2">
    <location>
        <begin position="141"/>
        <end position="221"/>
    </location>
</feature>
<dbReference type="EMBL" id="CAJNIZ010044890">
    <property type="protein sequence ID" value="CAE7704349.1"/>
    <property type="molecule type" value="Genomic_DNA"/>
</dbReference>
<gene>
    <name evidence="3" type="ORF">SPIL2461_LOCUS19856</name>
</gene>
<organism evidence="3 4">
    <name type="scientific">Symbiodinium pilosum</name>
    <name type="common">Dinoflagellate</name>
    <dbReference type="NCBI Taxonomy" id="2952"/>
    <lineage>
        <taxon>Eukaryota</taxon>
        <taxon>Sar</taxon>
        <taxon>Alveolata</taxon>
        <taxon>Dinophyceae</taxon>
        <taxon>Suessiales</taxon>
        <taxon>Symbiodiniaceae</taxon>
        <taxon>Symbiodinium</taxon>
    </lineage>
</organism>
<proteinExistence type="predicted"/>
<keyword evidence="1" id="KW-0175">Coiled coil</keyword>
<protein>
    <submittedName>
        <fullName evidence="3">Uncharacterized protein</fullName>
    </submittedName>
</protein>
<dbReference type="Proteomes" id="UP000649617">
    <property type="component" value="Unassembled WGS sequence"/>
</dbReference>
<comment type="caution">
    <text evidence="3">The sequence shown here is derived from an EMBL/GenBank/DDBJ whole genome shotgun (WGS) entry which is preliminary data.</text>
</comment>
<feature type="non-terminal residue" evidence="3">
    <location>
        <position position="534"/>
    </location>
</feature>
<evidence type="ECO:0000256" key="2">
    <source>
        <dbReference type="SAM" id="MobiDB-lite"/>
    </source>
</evidence>
<sequence length="534" mass="59573">MCAAPGGPVMGFVGCLSDFGGSCNGSSWPCQPCQGSGGMSMLAPGPCQVMEFAGPYSQQHDAYDADPSSHCSPPEEDYSERIRAAQLQARYEQRLKSKDQELRHLQERLNRQEDQTAKMQAEFERDRQGLLYNLNQLSHAVATERKGQTQWGERPKKREKDVPSSEGPKPERREGVAAAPRARLHGSHKESIRQEPSGDKRDRTAGVSRPPATGTLWSGDRFEKYARQTPGAFELREKADGSGWTLRLRFEDLSPPLNDEGMQVFCRWLHQSMQRMREDKGLRSMRMVEAEVSFAWNYMGDEAVGRLLQALQRSELRVSSLNFSGNGLGPAGASQIGDFVQEASFGVREISLSYNLLDEAVVMDLLAMFVDHGKYPLRRNGKADPVKLMLSNNGLHTSKLLKRIGAMGLSLQSNRARSAREWLVLKNGVDLLRLPDFEMQEQMQELGSDSEHREHLDWAPDRLSGLSGMKLERTKPLPRPTPKSAVAAVARPDALRAASSPTSGFGVPEQTPEPDVQMQTAPKQEEKEKEPFRQ</sequence>
<feature type="compositionally biased region" description="Basic and acidic residues" evidence="2">
    <location>
        <begin position="523"/>
        <end position="534"/>
    </location>
</feature>
<feature type="coiled-coil region" evidence="1">
    <location>
        <begin position="88"/>
        <end position="122"/>
    </location>
</feature>
<feature type="compositionally biased region" description="Basic and acidic residues" evidence="2">
    <location>
        <begin position="142"/>
        <end position="175"/>
    </location>
</feature>
<name>A0A812WUM0_SYMPI</name>
<reference evidence="3" key="1">
    <citation type="submission" date="2021-02" db="EMBL/GenBank/DDBJ databases">
        <authorList>
            <person name="Dougan E. K."/>
            <person name="Rhodes N."/>
            <person name="Thang M."/>
            <person name="Chan C."/>
        </authorList>
    </citation>
    <scope>NUCLEOTIDE SEQUENCE</scope>
</reference>
<evidence type="ECO:0000313" key="4">
    <source>
        <dbReference type="Proteomes" id="UP000649617"/>
    </source>
</evidence>
<feature type="compositionally biased region" description="Basic and acidic residues" evidence="2">
    <location>
        <begin position="187"/>
        <end position="204"/>
    </location>
</feature>